<dbReference type="InterPro" id="IPR008999">
    <property type="entry name" value="Actin-crosslinking"/>
</dbReference>
<organism evidence="6 7">
    <name type="scientific">Ascobolus immersus RN42</name>
    <dbReference type="NCBI Taxonomy" id="1160509"/>
    <lineage>
        <taxon>Eukaryota</taxon>
        <taxon>Fungi</taxon>
        <taxon>Dikarya</taxon>
        <taxon>Ascomycota</taxon>
        <taxon>Pezizomycotina</taxon>
        <taxon>Pezizomycetes</taxon>
        <taxon>Pezizales</taxon>
        <taxon>Ascobolaceae</taxon>
        <taxon>Ascobolus</taxon>
    </lineage>
</organism>
<dbReference type="EMBL" id="ML119653">
    <property type="protein sequence ID" value="RPA85594.1"/>
    <property type="molecule type" value="Genomic_DNA"/>
</dbReference>
<feature type="region of interest" description="Disordered" evidence="5">
    <location>
        <begin position="1"/>
        <end position="47"/>
    </location>
</feature>
<evidence type="ECO:0000313" key="6">
    <source>
        <dbReference type="EMBL" id="RPA85594.1"/>
    </source>
</evidence>
<dbReference type="GO" id="GO:0071013">
    <property type="term" value="C:catalytic step 2 spliceosome"/>
    <property type="evidence" value="ECO:0007669"/>
    <property type="project" value="TreeGrafter"/>
</dbReference>
<dbReference type="STRING" id="1160509.A0A3N4IVE8"/>
<dbReference type="Pfam" id="PF06229">
    <property type="entry name" value="FRG1"/>
    <property type="match status" value="1"/>
</dbReference>
<comment type="similarity">
    <text evidence="2">Belongs to the FRG1 family.</text>
</comment>
<reference evidence="6 7" key="1">
    <citation type="journal article" date="2018" name="Nat. Ecol. Evol.">
        <title>Pezizomycetes genomes reveal the molecular basis of ectomycorrhizal truffle lifestyle.</title>
        <authorList>
            <person name="Murat C."/>
            <person name="Payen T."/>
            <person name="Noel B."/>
            <person name="Kuo A."/>
            <person name="Morin E."/>
            <person name="Chen J."/>
            <person name="Kohler A."/>
            <person name="Krizsan K."/>
            <person name="Balestrini R."/>
            <person name="Da Silva C."/>
            <person name="Montanini B."/>
            <person name="Hainaut M."/>
            <person name="Levati E."/>
            <person name="Barry K.W."/>
            <person name="Belfiori B."/>
            <person name="Cichocki N."/>
            <person name="Clum A."/>
            <person name="Dockter R.B."/>
            <person name="Fauchery L."/>
            <person name="Guy J."/>
            <person name="Iotti M."/>
            <person name="Le Tacon F."/>
            <person name="Lindquist E.A."/>
            <person name="Lipzen A."/>
            <person name="Malagnac F."/>
            <person name="Mello A."/>
            <person name="Molinier V."/>
            <person name="Miyauchi S."/>
            <person name="Poulain J."/>
            <person name="Riccioni C."/>
            <person name="Rubini A."/>
            <person name="Sitrit Y."/>
            <person name="Splivallo R."/>
            <person name="Traeger S."/>
            <person name="Wang M."/>
            <person name="Zifcakova L."/>
            <person name="Wipf D."/>
            <person name="Zambonelli A."/>
            <person name="Paolocci F."/>
            <person name="Nowrousian M."/>
            <person name="Ottonello S."/>
            <person name="Baldrian P."/>
            <person name="Spatafora J.W."/>
            <person name="Henrissat B."/>
            <person name="Nagy L.G."/>
            <person name="Aury J.M."/>
            <person name="Wincker P."/>
            <person name="Grigoriev I.V."/>
            <person name="Bonfante P."/>
            <person name="Martin F.M."/>
        </authorList>
    </citation>
    <scope>NUCLEOTIDE SEQUENCE [LARGE SCALE GENOMIC DNA]</scope>
    <source>
        <strain evidence="6 7">RN42</strain>
    </source>
</reference>
<protein>
    <recommendedName>
        <fullName evidence="8">FRG1-like family protein</fullName>
    </recommendedName>
</protein>
<dbReference type="AlphaFoldDB" id="A0A3N4IVE8"/>
<dbReference type="OrthoDB" id="5539371at2759"/>
<comment type="subcellular location">
    <subcellularLocation>
        <location evidence="1">Nucleus</location>
        <location evidence="1">Nucleolus</location>
    </subcellularLocation>
</comment>
<gene>
    <name evidence="6" type="ORF">BJ508DRAFT_411980</name>
</gene>
<evidence type="ECO:0000256" key="4">
    <source>
        <dbReference type="SAM" id="Coils"/>
    </source>
</evidence>
<evidence type="ECO:0000256" key="2">
    <source>
        <dbReference type="ARBA" id="ARBA00010878"/>
    </source>
</evidence>
<dbReference type="PANTHER" id="PTHR12928:SF0">
    <property type="entry name" value="FSHD REGION GENE 1"/>
    <property type="match status" value="1"/>
</dbReference>
<dbReference type="SUPFAM" id="SSF50405">
    <property type="entry name" value="Actin-crosslinking proteins"/>
    <property type="match status" value="1"/>
</dbReference>
<dbReference type="GO" id="GO:0051015">
    <property type="term" value="F:actin filament binding"/>
    <property type="evidence" value="ECO:0007669"/>
    <property type="project" value="TreeGrafter"/>
</dbReference>
<dbReference type="Gene3D" id="2.80.10.50">
    <property type="match status" value="1"/>
</dbReference>
<evidence type="ECO:0000256" key="5">
    <source>
        <dbReference type="SAM" id="MobiDB-lite"/>
    </source>
</evidence>
<feature type="compositionally biased region" description="Low complexity" evidence="5">
    <location>
        <begin position="22"/>
        <end position="40"/>
    </location>
</feature>
<evidence type="ECO:0000256" key="3">
    <source>
        <dbReference type="ARBA" id="ARBA00023242"/>
    </source>
</evidence>
<dbReference type="PANTHER" id="PTHR12928">
    <property type="entry name" value="FRG1 PROTEIN"/>
    <property type="match status" value="1"/>
</dbReference>
<dbReference type="GO" id="GO:0005730">
    <property type="term" value="C:nucleolus"/>
    <property type="evidence" value="ECO:0007669"/>
    <property type="project" value="UniProtKB-SubCell"/>
</dbReference>
<dbReference type="Proteomes" id="UP000275078">
    <property type="component" value="Unassembled WGS sequence"/>
</dbReference>
<evidence type="ECO:0000256" key="1">
    <source>
        <dbReference type="ARBA" id="ARBA00004604"/>
    </source>
</evidence>
<keyword evidence="7" id="KW-1185">Reference proteome</keyword>
<name>A0A3N4IVE8_ASCIM</name>
<feature type="coiled-coil region" evidence="4">
    <location>
        <begin position="248"/>
        <end position="276"/>
    </location>
</feature>
<keyword evidence="3" id="KW-0539">Nucleus</keyword>
<evidence type="ECO:0000313" key="7">
    <source>
        <dbReference type="Proteomes" id="UP000275078"/>
    </source>
</evidence>
<evidence type="ECO:0008006" key="8">
    <source>
        <dbReference type="Google" id="ProtNLM"/>
    </source>
</evidence>
<proteinExistence type="inferred from homology"/>
<keyword evidence="4" id="KW-0175">Coiled coil</keyword>
<dbReference type="InterPro" id="IPR010414">
    <property type="entry name" value="FRG1"/>
</dbReference>
<sequence>MVSKLTFKGEKPSKKRKRSSKPSESTVATNTPAAATATPNDIEDDGTLWTTMTTTPSIRGPCMLVPPATPSITSTSLPLALSSDTEGTLFFSPLTLNLDNDPLTVEPSDVSEVLIIAEIPGRKGRWSIKSAYGKYFSCDKSGVVFCDRTAVGAEEEWSFERVGGAGEEDGVEEDDDSVRWAIKSFTTGKYLSVEAGGKGKGKAGDKGKGVSLVDSSGTEVTVKQSVNLTVRGDKDEVGEMELWIVRGQTGYKENKKKAKEEKKQKERITKRELEELTGLKLDEEQVRVLKKAKRVGNFNEAVLDVKAKFGRHDKFA</sequence>
<dbReference type="CDD" id="cd23339">
    <property type="entry name" value="beta-trefoil_FSCN_fungal_FRG1-like"/>
    <property type="match status" value="1"/>
</dbReference>
<accession>A0A3N4IVE8</accession>